<keyword evidence="4" id="KW-0548">Nucleotidyltransferase</keyword>
<accession>A0A1E5XIY5</accession>
<evidence type="ECO:0000256" key="1">
    <source>
        <dbReference type="ARBA" id="ARBA00001946"/>
    </source>
</evidence>
<sequence>MRPSEVLEQNRKLVRDMVARSPARNPRVFGSVLHGTDTEDSDIDILVDAPAGTTMLHLIGLERELRDRLGVRVQVLTPGDLGRRFRDRVLAEAQPI</sequence>
<evidence type="ECO:0000256" key="3">
    <source>
        <dbReference type="ARBA" id="ARBA00022679"/>
    </source>
</evidence>
<dbReference type="GO" id="GO:0046872">
    <property type="term" value="F:metal ion binding"/>
    <property type="evidence" value="ECO:0007669"/>
    <property type="project" value="UniProtKB-KW"/>
</dbReference>
<feature type="domain" description="Polymerase nucleotidyl transferase" evidence="10">
    <location>
        <begin position="16"/>
        <end position="91"/>
    </location>
</feature>
<keyword evidence="12" id="KW-1185">Reference proteome</keyword>
<name>A0A1E5XIY5_9HYPH</name>
<comment type="caution">
    <text evidence="11">The sequence shown here is derived from an EMBL/GenBank/DDBJ whole genome shotgun (WGS) entry which is preliminary data.</text>
</comment>
<dbReference type="GO" id="GO:0016779">
    <property type="term" value="F:nucleotidyltransferase activity"/>
    <property type="evidence" value="ECO:0007669"/>
    <property type="project" value="UniProtKB-KW"/>
</dbReference>
<protein>
    <submittedName>
        <fullName evidence="11">Nucleotidyltransferase</fullName>
    </submittedName>
</protein>
<comment type="similarity">
    <text evidence="9">Belongs to the MntA antitoxin family.</text>
</comment>
<dbReference type="AlphaFoldDB" id="A0A1E5XIY5"/>
<keyword evidence="7" id="KW-0067">ATP-binding</keyword>
<evidence type="ECO:0000259" key="10">
    <source>
        <dbReference type="Pfam" id="PF01909"/>
    </source>
</evidence>
<dbReference type="Proteomes" id="UP000095463">
    <property type="component" value="Unassembled WGS sequence"/>
</dbReference>
<evidence type="ECO:0000256" key="7">
    <source>
        <dbReference type="ARBA" id="ARBA00022840"/>
    </source>
</evidence>
<evidence type="ECO:0000256" key="6">
    <source>
        <dbReference type="ARBA" id="ARBA00022741"/>
    </source>
</evidence>
<dbReference type="RefSeq" id="WP_069912047.1">
    <property type="nucleotide sequence ID" value="NZ_LAJE02000363.1"/>
</dbReference>
<evidence type="ECO:0000256" key="2">
    <source>
        <dbReference type="ARBA" id="ARBA00022649"/>
    </source>
</evidence>
<keyword evidence="5" id="KW-0479">Metal-binding</keyword>
<dbReference type="OrthoDB" id="9809323at2"/>
<keyword evidence="3" id="KW-0808">Transferase</keyword>
<dbReference type="InterPro" id="IPR002934">
    <property type="entry name" value="Polymerase_NTP_transf_dom"/>
</dbReference>
<evidence type="ECO:0000256" key="8">
    <source>
        <dbReference type="ARBA" id="ARBA00022842"/>
    </source>
</evidence>
<gene>
    <name evidence="11" type="ORF">VW23_003735</name>
</gene>
<dbReference type="PANTHER" id="PTHR33571:SF12">
    <property type="entry name" value="BSL3053 PROTEIN"/>
    <property type="match status" value="1"/>
</dbReference>
<reference evidence="11 12" key="1">
    <citation type="journal article" date="2015" name="Genome Announc.">
        <title>Genome Assemblies of Three Soil-Associated Devosia species: D. insulae, D. limi, and D. soli.</title>
        <authorList>
            <person name="Hassan Y.I."/>
            <person name="Lepp D."/>
            <person name="Zhou T."/>
        </authorList>
    </citation>
    <scope>NUCLEOTIDE SEQUENCE [LARGE SCALE GENOMIC DNA]</scope>
    <source>
        <strain evidence="11 12">DS-56</strain>
    </source>
</reference>
<dbReference type="SUPFAM" id="SSF81301">
    <property type="entry name" value="Nucleotidyltransferase"/>
    <property type="match status" value="1"/>
</dbReference>
<evidence type="ECO:0000256" key="4">
    <source>
        <dbReference type="ARBA" id="ARBA00022695"/>
    </source>
</evidence>
<dbReference type="CDD" id="cd05403">
    <property type="entry name" value="NT_KNTase_like"/>
    <property type="match status" value="1"/>
</dbReference>
<dbReference type="EMBL" id="LAJE02000363">
    <property type="protein sequence ID" value="OEO28563.1"/>
    <property type="molecule type" value="Genomic_DNA"/>
</dbReference>
<comment type="cofactor">
    <cofactor evidence="1">
        <name>Mg(2+)</name>
        <dbReference type="ChEBI" id="CHEBI:18420"/>
    </cofactor>
</comment>
<evidence type="ECO:0000313" key="12">
    <source>
        <dbReference type="Proteomes" id="UP000095463"/>
    </source>
</evidence>
<evidence type="ECO:0000313" key="11">
    <source>
        <dbReference type="EMBL" id="OEO28563.1"/>
    </source>
</evidence>
<evidence type="ECO:0000256" key="9">
    <source>
        <dbReference type="ARBA" id="ARBA00038276"/>
    </source>
</evidence>
<keyword evidence="2" id="KW-1277">Toxin-antitoxin system</keyword>
<dbReference type="Gene3D" id="3.30.460.10">
    <property type="entry name" value="Beta Polymerase, domain 2"/>
    <property type="match status" value="1"/>
</dbReference>
<dbReference type="Pfam" id="PF01909">
    <property type="entry name" value="NTP_transf_2"/>
    <property type="match status" value="1"/>
</dbReference>
<dbReference type="GO" id="GO:0005524">
    <property type="term" value="F:ATP binding"/>
    <property type="evidence" value="ECO:0007669"/>
    <property type="project" value="UniProtKB-KW"/>
</dbReference>
<keyword evidence="6" id="KW-0547">Nucleotide-binding</keyword>
<dbReference type="PANTHER" id="PTHR33571">
    <property type="entry name" value="SSL8005 PROTEIN"/>
    <property type="match status" value="1"/>
</dbReference>
<proteinExistence type="inferred from homology"/>
<keyword evidence="8" id="KW-0460">Magnesium</keyword>
<dbReference type="InterPro" id="IPR043519">
    <property type="entry name" value="NT_sf"/>
</dbReference>
<evidence type="ECO:0000256" key="5">
    <source>
        <dbReference type="ARBA" id="ARBA00022723"/>
    </source>
</evidence>
<dbReference type="InterPro" id="IPR052038">
    <property type="entry name" value="Type-VII_TA_antitoxin"/>
</dbReference>
<organism evidence="11 12">
    <name type="scientific">Devosia insulae DS-56</name>
    <dbReference type="NCBI Taxonomy" id="1116389"/>
    <lineage>
        <taxon>Bacteria</taxon>
        <taxon>Pseudomonadati</taxon>
        <taxon>Pseudomonadota</taxon>
        <taxon>Alphaproteobacteria</taxon>
        <taxon>Hyphomicrobiales</taxon>
        <taxon>Devosiaceae</taxon>
        <taxon>Devosia</taxon>
    </lineage>
</organism>